<dbReference type="RefSeq" id="WP_285761341.1">
    <property type="nucleotide sequence ID" value="NZ_BSQG01000009.1"/>
</dbReference>
<protein>
    <submittedName>
        <fullName evidence="1">Uncharacterized protein</fullName>
    </submittedName>
</protein>
<accession>A0A9W6UIC6</accession>
<proteinExistence type="predicted"/>
<dbReference type="AlphaFoldDB" id="A0A9W6UIC6"/>
<evidence type="ECO:0000313" key="2">
    <source>
        <dbReference type="Proteomes" id="UP001165092"/>
    </source>
</evidence>
<name>A0A9W6UIC6_9ACTN</name>
<dbReference type="Proteomes" id="UP001165092">
    <property type="component" value="Unassembled WGS sequence"/>
</dbReference>
<sequence>MEPSVTMTGTAVAVDSVTQLKIAHGLVSEHFDPDEPLTRAALHLIDCAADVVGQLPAGDLDAAREALGSARAAVISATYAVRRIHDFPRTEQE</sequence>
<organism evidence="1 2">
    <name type="scientific">Nocardiopsis ansamitocini</name>
    <dbReference type="NCBI Taxonomy" id="1670832"/>
    <lineage>
        <taxon>Bacteria</taxon>
        <taxon>Bacillati</taxon>
        <taxon>Actinomycetota</taxon>
        <taxon>Actinomycetes</taxon>
        <taxon>Streptosporangiales</taxon>
        <taxon>Nocardiopsidaceae</taxon>
        <taxon>Nocardiopsis</taxon>
    </lineage>
</organism>
<evidence type="ECO:0000313" key="1">
    <source>
        <dbReference type="EMBL" id="GLU49801.1"/>
    </source>
</evidence>
<dbReference type="EMBL" id="BSQG01000009">
    <property type="protein sequence ID" value="GLU49801.1"/>
    <property type="molecule type" value="Genomic_DNA"/>
</dbReference>
<keyword evidence="2" id="KW-1185">Reference proteome</keyword>
<reference evidence="1" key="1">
    <citation type="submission" date="2023-02" db="EMBL/GenBank/DDBJ databases">
        <title>Nocardiopsis ansamitocini NBRC 112285.</title>
        <authorList>
            <person name="Ichikawa N."/>
            <person name="Sato H."/>
            <person name="Tonouchi N."/>
        </authorList>
    </citation>
    <scope>NUCLEOTIDE SEQUENCE</scope>
    <source>
        <strain evidence="1">NBRC 112285</strain>
    </source>
</reference>
<gene>
    <name evidence="1" type="ORF">Nans01_41520</name>
</gene>
<comment type="caution">
    <text evidence="1">The sequence shown here is derived from an EMBL/GenBank/DDBJ whole genome shotgun (WGS) entry which is preliminary data.</text>
</comment>